<organism evidence="2">
    <name type="scientific">Opuntia streptacantha</name>
    <name type="common">Prickly pear cactus</name>
    <name type="synonym">Opuntia cardona</name>
    <dbReference type="NCBI Taxonomy" id="393608"/>
    <lineage>
        <taxon>Eukaryota</taxon>
        <taxon>Viridiplantae</taxon>
        <taxon>Streptophyta</taxon>
        <taxon>Embryophyta</taxon>
        <taxon>Tracheophyta</taxon>
        <taxon>Spermatophyta</taxon>
        <taxon>Magnoliopsida</taxon>
        <taxon>eudicotyledons</taxon>
        <taxon>Gunneridae</taxon>
        <taxon>Pentapetalae</taxon>
        <taxon>Caryophyllales</taxon>
        <taxon>Cactineae</taxon>
        <taxon>Cactaceae</taxon>
        <taxon>Opuntioideae</taxon>
        <taxon>Opuntia</taxon>
    </lineage>
</organism>
<reference evidence="2" key="1">
    <citation type="journal article" date="2013" name="J. Plant Res.">
        <title>Effect of fungi and light on seed germination of three Opuntia species from semiarid lands of central Mexico.</title>
        <authorList>
            <person name="Delgado-Sanchez P."/>
            <person name="Jimenez-Bremont J.F."/>
            <person name="Guerrero-Gonzalez Mde L."/>
            <person name="Flores J."/>
        </authorList>
    </citation>
    <scope>NUCLEOTIDE SEQUENCE</scope>
    <source>
        <tissue evidence="2">Cladode</tissue>
    </source>
</reference>
<evidence type="ECO:0000256" key="1">
    <source>
        <dbReference type="SAM" id="Phobius"/>
    </source>
</evidence>
<protein>
    <recommendedName>
        <fullName evidence="3">Transmembrane protein</fullName>
    </recommendedName>
</protein>
<reference evidence="2" key="2">
    <citation type="submission" date="2020-07" db="EMBL/GenBank/DDBJ databases">
        <authorList>
            <person name="Vera ALvarez R."/>
            <person name="Arias-Moreno D.M."/>
            <person name="Jimenez-Jacinto V."/>
            <person name="Jimenez-Bremont J.F."/>
            <person name="Swaminathan K."/>
            <person name="Moose S.P."/>
            <person name="Guerrero-Gonzalez M.L."/>
            <person name="Marino-Ramirez L."/>
            <person name="Landsman D."/>
            <person name="Rodriguez-Kessler M."/>
            <person name="Delgado-Sanchez P."/>
        </authorList>
    </citation>
    <scope>NUCLEOTIDE SEQUENCE</scope>
    <source>
        <tissue evidence="2">Cladode</tissue>
    </source>
</reference>
<accession>A0A7C9EBP4</accession>
<sequence>MLQKICQASLRLVNFCVNSDGRKKRYKMVAHKRSKRKHPEGKLMMYVFMLTILLCLLYFSAKLMILKLAKSMEEQKVEAYIENEDTNVDDIGGGMCSERFQRH</sequence>
<feature type="transmembrane region" description="Helical" evidence="1">
    <location>
        <begin position="43"/>
        <end position="61"/>
    </location>
</feature>
<name>A0A7C9EBP4_OPUST</name>
<keyword evidence="1" id="KW-1133">Transmembrane helix</keyword>
<proteinExistence type="predicted"/>
<keyword evidence="1" id="KW-0812">Transmembrane</keyword>
<keyword evidence="1" id="KW-0472">Membrane</keyword>
<dbReference type="EMBL" id="GISG01212183">
    <property type="protein sequence ID" value="MBA4661406.1"/>
    <property type="molecule type" value="Transcribed_RNA"/>
</dbReference>
<evidence type="ECO:0008006" key="3">
    <source>
        <dbReference type="Google" id="ProtNLM"/>
    </source>
</evidence>
<evidence type="ECO:0000313" key="2">
    <source>
        <dbReference type="EMBL" id="MBA4661406.1"/>
    </source>
</evidence>
<dbReference type="AlphaFoldDB" id="A0A7C9EBP4"/>